<dbReference type="Gene3D" id="3.40.50.280">
    <property type="entry name" value="Cobalamin-binding domain"/>
    <property type="match status" value="1"/>
</dbReference>
<dbReference type="EC" id="5.4.99.2" evidence="3"/>
<sequence>MTDKPTIEDWKALADKEVKGRDLTWETPEGIAVKPLYTADDAGDPGLPGFGPFTRGVKASMYAGRPWTIRQYAGFSTAEESNAFYRRNLAAGQKGLSVAFDLATHRGYDSDHPRVVGDVGKAGVAIDSIEDMKILFDGIPLDTMSVSMTMNGAVIPCLAFYIVAAEEQGVSQDQLAGTIQNDILKEFMVRNTYIYPPAPSMRIISDIIAYTSEHMPKFNSISISGYHMHEAGATAVQELAFTIADGREYAKQAMATGLDIDAFAGRLSFFFGIGMNFFMEVAKLRAARTLWHRVMTNLGAQSERSKMLRTHCQTSGVSLTEQDPYNNVIRTTIEAMAATLGGTQSLHTNALDEAIALPTDFSARIARNTQIVLQEEAGITKVVDPLGGSYYVEALTDELVEKAWEIIERVDAEGGMAKAVADGWPKGMIEEAAAGRQARVDKGDDVIVGVNKYVLEDEDQLETLDIDNAKVRQGQITRLDKMRKERDEDACQAALKAITEGAKADGNMLALAVDAARKRASLGEISDAMEAAFGRYATKPTPVKGIYGAAYEGDPQYALVVDGVDAVSQRLGRKPKILVAKMGQDGHDRGANVVSSAFTDMGFDVISGPLFQTPGETRDLALSENVDAVGASSLAAGHKTLIPELVQMLRDSGRSDIKVFAGGVIPPQDYEFLRKSGVVGIYGPGSNIVECAADILRLLGHNMPPETEEAAE</sequence>
<evidence type="ECO:0000256" key="6">
    <source>
        <dbReference type="ARBA" id="ARBA00023235"/>
    </source>
</evidence>
<protein>
    <recommendedName>
        <fullName evidence="3">methylmalonyl-CoA mutase</fullName>
        <ecNumber evidence="3">5.4.99.2</ecNumber>
    </recommendedName>
</protein>
<dbReference type="EMBL" id="CP071794">
    <property type="protein sequence ID" value="QTD56275.1"/>
    <property type="molecule type" value="Genomic_DNA"/>
</dbReference>
<evidence type="ECO:0000259" key="8">
    <source>
        <dbReference type="PROSITE" id="PS51332"/>
    </source>
</evidence>
<evidence type="ECO:0000256" key="5">
    <source>
        <dbReference type="ARBA" id="ARBA00022723"/>
    </source>
</evidence>
<dbReference type="InterPro" id="IPR006099">
    <property type="entry name" value="MeMalonylCoA_mutase_a/b_cat"/>
</dbReference>
<dbReference type="RefSeq" id="WP_207988097.1">
    <property type="nucleotide sequence ID" value="NZ_CP071794.1"/>
</dbReference>
<dbReference type="NCBIfam" id="TIGR00640">
    <property type="entry name" value="acid_CoA_mut_C"/>
    <property type="match status" value="1"/>
</dbReference>
<dbReference type="Pfam" id="PF02310">
    <property type="entry name" value="B12-binding"/>
    <property type="match status" value="1"/>
</dbReference>
<dbReference type="SUPFAM" id="SSF52242">
    <property type="entry name" value="Cobalamin (vitamin B12)-binding domain"/>
    <property type="match status" value="1"/>
</dbReference>
<dbReference type="SUPFAM" id="SSF51703">
    <property type="entry name" value="Cobalamin (vitamin B12)-dependent enzymes"/>
    <property type="match status" value="1"/>
</dbReference>
<evidence type="ECO:0000256" key="4">
    <source>
        <dbReference type="ARBA" id="ARBA00022628"/>
    </source>
</evidence>
<dbReference type="NCBIfam" id="TIGR00641">
    <property type="entry name" value="acid_CoA_mut_N"/>
    <property type="match status" value="1"/>
</dbReference>
<dbReference type="InterPro" id="IPR058549">
    <property type="entry name" value="MeMalonylCoA_mutase_a/b_site"/>
</dbReference>
<dbReference type="NCBIfam" id="NF006944">
    <property type="entry name" value="PRK09426.1"/>
    <property type="match status" value="1"/>
</dbReference>
<dbReference type="InterPro" id="IPR006158">
    <property type="entry name" value="Cobalamin-bd"/>
</dbReference>
<dbReference type="PROSITE" id="PS00544">
    <property type="entry name" value="METMALONYL_COA_MUTASE"/>
    <property type="match status" value="1"/>
</dbReference>
<feature type="domain" description="B12-binding" evidence="8">
    <location>
        <begin position="574"/>
        <end position="706"/>
    </location>
</feature>
<evidence type="ECO:0000256" key="7">
    <source>
        <dbReference type="ARBA" id="ARBA00023285"/>
    </source>
</evidence>
<keyword evidence="5" id="KW-0479">Metal-binding</keyword>
<keyword evidence="7" id="KW-0170">Cobalt</keyword>
<name>A0ABX7T3X5_9SPHN</name>
<comment type="cofactor">
    <cofactor evidence="1">
        <name>adenosylcob(III)alamin</name>
        <dbReference type="ChEBI" id="CHEBI:18408"/>
    </cofactor>
</comment>
<evidence type="ECO:0000256" key="3">
    <source>
        <dbReference type="ARBA" id="ARBA00012398"/>
    </source>
</evidence>
<dbReference type="InterPro" id="IPR006098">
    <property type="entry name" value="MMCoA_mutase_a_cat"/>
</dbReference>
<dbReference type="InterPro" id="IPR036724">
    <property type="entry name" value="Cobalamin-bd_sf"/>
</dbReference>
<evidence type="ECO:0000256" key="2">
    <source>
        <dbReference type="ARBA" id="ARBA00008465"/>
    </source>
</evidence>
<dbReference type="PANTHER" id="PTHR48101">
    <property type="entry name" value="METHYLMALONYL-COA MUTASE, MITOCHONDRIAL-RELATED"/>
    <property type="match status" value="1"/>
</dbReference>
<accession>A0ABX7T3X5</accession>
<organism evidence="9 10">
    <name type="scientific">Parasphingorhabdus cellanae</name>
    <dbReference type="NCBI Taxonomy" id="2806553"/>
    <lineage>
        <taxon>Bacteria</taxon>
        <taxon>Pseudomonadati</taxon>
        <taxon>Pseudomonadota</taxon>
        <taxon>Alphaproteobacteria</taxon>
        <taxon>Sphingomonadales</taxon>
        <taxon>Sphingomonadaceae</taxon>
        <taxon>Parasphingorhabdus</taxon>
    </lineage>
</organism>
<dbReference type="GO" id="GO:0004494">
    <property type="term" value="F:methylmalonyl-CoA mutase activity"/>
    <property type="evidence" value="ECO:0007669"/>
    <property type="project" value="UniProtKB-EC"/>
</dbReference>
<evidence type="ECO:0000256" key="1">
    <source>
        <dbReference type="ARBA" id="ARBA00001922"/>
    </source>
</evidence>
<proteinExistence type="inferred from homology"/>
<evidence type="ECO:0000313" key="10">
    <source>
        <dbReference type="Proteomes" id="UP000663923"/>
    </source>
</evidence>
<keyword evidence="6 9" id="KW-0413">Isomerase</keyword>
<reference evidence="9 10" key="1">
    <citation type="submission" date="2021-03" db="EMBL/GenBank/DDBJ databases">
        <title>Complete genome of Parasphingorhabdus_sp.JHSY0214.</title>
        <authorList>
            <person name="Yoo J.H."/>
            <person name="Bae J.W."/>
        </authorList>
    </citation>
    <scope>NUCLEOTIDE SEQUENCE [LARGE SCALE GENOMIC DNA]</scope>
    <source>
        <strain evidence="9 10">JHSY0214</strain>
    </source>
</reference>
<dbReference type="Pfam" id="PF01642">
    <property type="entry name" value="MM_CoA_mutase"/>
    <property type="match status" value="1"/>
</dbReference>
<keyword evidence="10" id="KW-1185">Reference proteome</keyword>
<comment type="similarity">
    <text evidence="2">Belongs to the methylmalonyl-CoA mutase family.</text>
</comment>
<gene>
    <name evidence="9" type="primary">scpA</name>
    <name evidence="9" type="ORF">J4G78_01325</name>
</gene>
<keyword evidence="4" id="KW-0846">Cobalamin</keyword>
<dbReference type="PANTHER" id="PTHR48101:SF4">
    <property type="entry name" value="METHYLMALONYL-COA MUTASE, MITOCHONDRIAL"/>
    <property type="match status" value="1"/>
</dbReference>
<dbReference type="CDD" id="cd02071">
    <property type="entry name" value="MM_CoA_mut_B12_BD"/>
    <property type="match status" value="1"/>
</dbReference>
<dbReference type="Gene3D" id="3.20.20.240">
    <property type="entry name" value="Methylmalonyl-CoA mutase"/>
    <property type="match status" value="1"/>
</dbReference>
<dbReference type="CDD" id="cd03679">
    <property type="entry name" value="MM_CoA_mutase_alpha_like"/>
    <property type="match status" value="1"/>
</dbReference>
<dbReference type="Proteomes" id="UP000663923">
    <property type="component" value="Chromosome"/>
</dbReference>
<evidence type="ECO:0000313" key="9">
    <source>
        <dbReference type="EMBL" id="QTD56275.1"/>
    </source>
</evidence>
<dbReference type="InterPro" id="IPR016176">
    <property type="entry name" value="Cbl-dep_enz_cat"/>
</dbReference>
<dbReference type="PROSITE" id="PS51332">
    <property type="entry name" value="B12_BINDING"/>
    <property type="match status" value="1"/>
</dbReference>
<dbReference type="InterPro" id="IPR006159">
    <property type="entry name" value="Acid_CoA_mut_C"/>
</dbReference>